<name>A0A238LIJ8_9RHOB</name>
<dbReference type="Gene3D" id="3.40.630.40">
    <property type="entry name" value="Zn-dependent exopeptidases"/>
    <property type="match status" value="1"/>
</dbReference>
<dbReference type="SUPFAM" id="SSF53187">
    <property type="entry name" value="Zn-dependent exopeptidases"/>
    <property type="match status" value="1"/>
</dbReference>
<dbReference type="InterPro" id="IPR007709">
    <property type="entry name" value="N-FG_amidohydro"/>
</dbReference>
<evidence type="ECO:0000313" key="2">
    <source>
        <dbReference type="Proteomes" id="UP000201613"/>
    </source>
</evidence>
<dbReference type="EMBL" id="FXZK01000009">
    <property type="protein sequence ID" value="SMY09442.1"/>
    <property type="molecule type" value="Genomic_DNA"/>
</dbReference>
<dbReference type="AlphaFoldDB" id="A0A238LIJ8"/>
<evidence type="ECO:0000313" key="1">
    <source>
        <dbReference type="EMBL" id="SMY09442.1"/>
    </source>
</evidence>
<protein>
    <submittedName>
        <fullName evidence="1">N-formylglutamate amidohydrolase</fullName>
    </submittedName>
</protein>
<proteinExistence type="predicted"/>
<dbReference type="GO" id="GO:0016787">
    <property type="term" value="F:hydrolase activity"/>
    <property type="evidence" value="ECO:0007669"/>
    <property type="project" value="UniProtKB-KW"/>
</dbReference>
<keyword evidence="2" id="KW-1185">Reference proteome</keyword>
<sequence length="290" mass="32320">MIPEALLSSITGVLSVDAPRAPRTALVFDSPHSGLQLPLNFHPAVSPEMVRVASDTYVDELFESAPDYGAPLLRAHFPRSFLDVNRSDQDVDLEMIEGDWPHPMRENAAAKRGMGLSWRYAWGDTPMHDRKLTVAEMEARIETYWRPYHSRLESLLDDTYASFGTVYHIDCHSMPAIGHALSPDPAGTVRADFVIGDYDGESCEPALTDLICTTVEGLGYSVARNIPFKGAELVRRYSDPAKGRHSIQIEVNRRLYMDEKSRARSDGFTNLQGAITRLNAALHDYVAART</sequence>
<dbReference type="Proteomes" id="UP000201613">
    <property type="component" value="Unassembled WGS sequence"/>
</dbReference>
<accession>A0A238LIJ8</accession>
<keyword evidence="1" id="KW-0378">Hydrolase</keyword>
<organism evidence="1 2">
    <name type="scientific">Flavimaricola marinus</name>
    <dbReference type="NCBI Taxonomy" id="1819565"/>
    <lineage>
        <taxon>Bacteria</taxon>
        <taxon>Pseudomonadati</taxon>
        <taxon>Pseudomonadota</taxon>
        <taxon>Alphaproteobacteria</taxon>
        <taxon>Rhodobacterales</taxon>
        <taxon>Paracoccaceae</taxon>
        <taxon>Flavimaricola</taxon>
    </lineage>
</organism>
<dbReference type="OrthoDB" id="8716700at2"/>
<reference evidence="1 2" key="1">
    <citation type="submission" date="2017-05" db="EMBL/GenBank/DDBJ databases">
        <authorList>
            <person name="Song R."/>
            <person name="Chenine A.L."/>
            <person name="Ruprecht R.M."/>
        </authorList>
    </citation>
    <scope>NUCLEOTIDE SEQUENCE [LARGE SCALE GENOMIC DNA]</scope>
    <source>
        <strain evidence="1 2">CECT 8899</strain>
    </source>
</reference>
<dbReference type="Pfam" id="PF05013">
    <property type="entry name" value="FGase"/>
    <property type="match status" value="1"/>
</dbReference>
<gene>
    <name evidence="1" type="ORF">LOM8899_03609</name>
</gene>